<dbReference type="AlphaFoldDB" id="A0A2T4AFD8"/>
<evidence type="ECO:0000313" key="5">
    <source>
        <dbReference type="Proteomes" id="UP000241690"/>
    </source>
</evidence>
<dbReference type="InterPro" id="IPR036291">
    <property type="entry name" value="NAD(P)-bd_dom_sf"/>
</dbReference>
<feature type="domain" description="NmrA-like" evidence="3">
    <location>
        <begin position="51"/>
        <end position="330"/>
    </location>
</feature>
<dbReference type="Proteomes" id="UP000241690">
    <property type="component" value="Unassembled WGS sequence"/>
</dbReference>
<dbReference type="GeneID" id="36624514"/>
<sequence length="351" mass="38540">MTEFECIKKELCLASMHISIYAVPSLVVQFRGSSVEVTHTSRLSLDTEMSRSLLITGATGKQGGAAIRALLSRNADFRLLAVTRDKTSRSAQKLASLSPKIALLQGDLNDTDAIFGHARDLSNSSPWGVFSVQVPKMGARGAEVEQAQGISLIDSALKAGVKHFVYSSVDRHGDKSINNPTNIPHFLSKHNIEHHLINSTKSIDAMSWTILRPVAFMENLDGGFVGKLFATAIKARLSQKPLQLIATEDIGKVAAEAFLRPEEYKGKAISLAGDEVNYHQLAEIFREKTGAGVPVTWNILASLLLASSKEMGTMFSFFEKEGYAADIEALRRQYPELKDVRTWLESSPYMK</sequence>
<organism evidence="4 5">
    <name type="scientific">Trichoderma harzianum CBS 226.95</name>
    <dbReference type="NCBI Taxonomy" id="983964"/>
    <lineage>
        <taxon>Eukaryota</taxon>
        <taxon>Fungi</taxon>
        <taxon>Dikarya</taxon>
        <taxon>Ascomycota</taxon>
        <taxon>Pezizomycotina</taxon>
        <taxon>Sordariomycetes</taxon>
        <taxon>Hypocreomycetidae</taxon>
        <taxon>Hypocreales</taxon>
        <taxon>Hypocreaceae</taxon>
        <taxon>Trichoderma</taxon>
    </lineage>
</organism>
<dbReference type="Pfam" id="PF05368">
    <property type="entry name" value="NmrA"/>
    <property type="match status" value="1"/>
</dbReference>
<dbReference type="Gene3D" id="3.40.50.720">
    <property type="entry name" value="NAD(P)-binding Rossmann-like Domain"/>
    <property type="match status" value="1"/>
</dbReference>
<dbReference type="GO" id="GO:0005634">
    <property type="term" value="C:nucleus"/>
    <property type="evidence" value="ECO:0007669"/>
    <property type="project" value="TreeGrafter"/>
</dbReference>
<evidence type="ECO:0000256" key="1">
    <source>
        <dbReference type="ARBA" id="ARBA00006328"/>
    </source>
</evidence>
<evidence type="ECO:0000256" key="2">
    <source>
        <dbReference type="ARBA" id="ARBA00022857"/>
    </source>
</evidence>
<dbReference type="InterPro" id="IPR008030">
    <property type="entry name" value="NmrA-like"/>
</dbReference>
<dbReference type="InterPro" id="IPR051164">
    <property type="entry name" value="NmrA-like_oxidored"/>
</dbReference>
<dbReference type="PANTHER" id="PTHR42748:SF7">
    <property type="entry name" value="NMRA LIKE REDOX SENSOR 1-RELATED"/>
    <property type="match status" value="1"/>
</dbReference>
<reference evidence="4 5" key="1">
    <citation type="submission" date="2016-07" db="EMBL/GenBank/DDBJ databases">
        <title>Multiple horizontal gene transfer events from other fungi enriched the ability of initially mycotrophic Trichoderma (Ascomycota) to feed on dead plant biomass.</title>
        <authorList>
            <consortium name="DOE Joint Genome Institute"/>
            <person name="Aerts A."/>
            <person name="Atanasova L."/>
            <person name="Chenthamara K."/>
            <person name="Zhang J."/>
            <person name="Grujic M."/>
            <person name="Henrissat B."/>
            <person name="Kuo A."/>
            <person name="Salamov A."/>
            <person name="Lipzen A."/>
            <person name="Labutti K."/>
            <person name="Barry K."/>
            <person name="Miao Y."/>
            <person name="Rahimi M.J."/>
            <person name="Shen Q."/>
            <person name="Grigoriev I.V."/>
            <person name="Kubicek C.P."/>
            <person name="Druzhinina I.S."/>
        </authorList>
    </citation>
    <scope>NUCLEOTIDE SEQUENCE [LARGE SCALE GENOMIC DNA]</scope>
    <source>
        <strain evidence="4 5">CBS 226.95</strain>
    </source>
</reference>
<dbReference type="STRING" id="983964.A0A2T4AFD8"/>
<dbReference type="RefSeq" id="XP_024775464.1">
    <property type="nucleotide sequence ID" value="XM_024915945.1"/>
</dbReference>
<evidence type="ECO:0000313" key="4">
    <source>
        <dbReference type="EMBL" id="PTB55787.1"/>
    </source>
</evidence>
<dbReference type="SUPFAM" id="SSF51735">
    <property type="entry name" value="NAD(P)-binding Rossmann-fold domains"/>
    <property type="match status" value="1"/>
</dbReference>
<dbReference type="CDD" id="cd05251">
    <property type="entry name" value="NmrA_like_SDR_a"/>
    <property type="match status" value="1"/>
</dbReference>
<proteinExistence type="inferred from homology"/>
<keyword evidence="2" id="KW-0521">NADP</keyword>
<keyword evidence="5" id="KW-1185">Reference proteome</keyword>
<gene>
    <name evidence="4" type="ORF">M431DRAFT_481276</name>
</gene>
<comment type="similarity">
    <text evidence="1">Belongs to the NmrA-type oxidoreductase family.</text>
</comment>
<dbReference type="Gene3D" id="3.90.25.10">
    <property type="entry name" value="UDP-galactose 4-epimerase, domain 1"/>
    <property type="match status" value="1"/>
</dbReference>
<evidence type="ECO:0000259" key="3">
    <source>
        <dbReference type="Pfam" id="PF05368"/>
    </source>
</evidence>
<dbReference type="EMBL" id="KZ679679">
    <property type="protein sequence ID" value="PTB55787.1"/>
    <property type="molecule type" value="Genomic_DNA"/>
</dbReference>
<accession>A0A2T4AFD8</accession>
<dbReference type="PANTHER" id="PTHR42748">
    <property type="entry name" value="NITROGEN METABOLITE REPRESSION PROTEIN NMRA FAMILY MEMBER"/>
    <property type="match status" value="1"/>
</dbReference>
<protein>
    <recommendedName>
        <fullName evidence="3">NmrA-like domain-containing protein</fullName>
    </recommendedName>
</protein>
<name>A0A2T4AFD8_TRIHA</name>